<evidence type="ECO:0000313" key="3">
    <source>
        <dbReference type="Proteomes" id="UP001497497"/>
    </source>
</evidence>
<comment type="caution">
    <text evidence="2">The sequence shown here is derived from an EMBL/GenBank/DDBJ whole genome shotgun (WGS) entry which is preliminary data.</text>
</comment>
<dbReference type="EMBL" id="CAXITT010000031">
    <property type="protein sequence ID" value="CAL1528356.1"/>
    <property type="molecule type" value="Genomic_DNA"/>
</dbReference>
<sequence>MKVKQKERRDRKGKTKEEDENIKGINGKTIPEDTSTEHHEKVKSPIQNQKKISVKNKIQSDSDSPSDTSSLSSMDPDDLDPQEDLGSNSDKSSSHASKSSRKPSKSPPAPKRAKKRYLDSESDSSQPNTVSAEALDHGSTREKKSLKRVRILASDDENDADDIGNKENLRAGLAEESFTLHFSSSEDESKSDKEDKDTKSPAGAPGELLNKDSTDTFPATLLTQGLDSDDENDHITLRTAMKRKRTILDDDD</sequence>
<organism evidence="2 3">
    <name type="scientific">Lymnaea stagnalis</name>
    <name type="common">Great pond snail</name>
    <name type="synonym">Helix stagnalis</name>
    <dbReference type="NCBI Taxonomy" id="6523"/>
    <lineage>
        <taxon>Eukaryota</taxon>
        <taxon>Metazoa</taxon>
        <taxon>Spiralia</taxon>
        <taxon>Lophotrochozoa</taxon>
        <taxon>Mollusca</taxon>
        <taxon>Gastropoda</taxon>
        <taxon>Heterobranchia</taxon>
        <taxon>Euthyneura</taxon>
        <taxon>Panpulmonata</taxon>
        <taxon>Hygrophila</taxon>
        <taxon>Lymnaeoidea</taxon>
        <taxon>Lymnaeidae</taxon>
        <taxon>Lymnaea</taxon>
    </lineage>
</organism>
<feature type="compositionally biased region" description="Low complexity" evidence="1">
    <location>
        <begin position="61"/>
        <end position="74"/>
    </location>
</feature>
<evidence type="ECO:0000313" key="2">
    <source>
        <dbReference type="EMBL" id="CAL1528356.1"/>
    </source>
</evidence>
<proteinExistence type="predicted"/>
<feature type="region of interest" description="Disordered" evidence="1">
    <location>
        <begin position="1"/>
        <end position="252"/>
    </location>
</feature>
<dbReference type="Proteomes" id="UP001497497">
    <property type="component" value="Unassembled WGS sequence"/>
</dbReference>
<accession>A0AAV2H7Z0</accession>
<feature type="compositionally biased region" description="Polar residues" evidence="1">
    <location>
        <begin position="45"/>
        <end position="59"/>
    </location>
</feature>
<evidence type="ECO:0000256" key="1">
    <source>
        <dbReference type="SAM" id="MobiDB-lite"/>
    </source>
</evidence>
<dbReference type="AlphaFoldDB" id="A0AAV2H7Z0"/>
<feature type="compositionally biased region" description="Basic residues" evidence="1">
    <location>
        <begin position="1"/>
        <end position="14"/>
    </location>
</feature>
<name>A0AAV2H7Z0_LYMST</name>
<gene>
    <name evidence="2" type="ORF">GSLYS_00002526001</name>
</gene>
<feature type="compositionally biased region" description="Basic and acidic residues" evidence="1">
    <location>
        <begin position="187"/>
        <end position="199"/>
    </location>
</feature>
<protein>
    <submittedName>
        <fullName evidence="2">Uncharacterized protein</fullName>
    </submittedName>
</protein>
<keyword evidence="3" id="KW-1185">Reference proteome</keyword>
<reference evidence="2 3" key="1">
    <citation type="submission" date="2024-04" db="EMBL/GenBank/DDBJ databases">
        <authorList>
            <consortium name="Genoscope - CEA"/>
            <person name="William W."/>
        </authorList>
    </citation>
    <scope>NUCLEOTIDE SEQUENCE [LARGE SCALE GENOMIC DNA]</scope>
</reference>
<feature type="compositionally biased region" description="Basic and acidic residues" evidence="1">
    <location>
        <begin position="134"/>
        <end position="143"/>
    </location>
</feature>
<feature type="compositionally biased region" description="Polar residues" evidence="1">
    <location>
        <begin position="215"/>
        <end position="226"/>
    </location>
</feature>